<protein>
    <submittedName>
        <fullName evidence="7">AAA family ATPase</fullName>
    </submittedName>
</protein>
<dbReference type="InterPro" id="IPR000212">
    <property type="entry name" value="DNA_helicase_UvrD/REP"/>
</dbReference>
<evidence type="ECO:0000256" key="5">
    <source>
        <dbReference type="PROSITE-ProRule" id="PRU00560"/>
    </source>
</evidence>
<gene>
    <name evidence="7" type="ORF">G9U52_31770</name>
</gene>
<evidence type="ECO:0000259" key="6">
    <source>
        <dbReference type="PROSITE" id="PS51198"/>
    </source>
</evidence>
<evidence type="ECO:0000313" key="7">
    <source>
        <dbReference type="EMBL" id="NHN34375.1"/>
    </source>
</evidence>
<keyword evidence="2 5" id="KW-0378">Hydrolase</keyword>
<evidence type="ECO:0000256" key="2">
    <source>
        <dbReference type="ARBA" id="ARBA00022801"/>
    </source>
</evidence>
<dbReference type="InterPro" id="IPR027417">
    <property type="entry name" value="P-loop_NTPase"/>
</dbReference>
<keyword evidence="8" id="KW-1185">Reference proteome</keyword>
<dbReference type="Pfam" id="PF13538">
    <property type="entry name" value="UvrD_C_2"/>
    <property type="match status" value="1"/>
</dbReference>
<dbReference type="SUPFAM" id="SSF52540">
    <property type="entry name" value="P-loop containing nucleoside triphosphate hydrolases"/>
    <property type="match status" value="1"/>
</dbReference>
<dbReference type="Proteomes" id="UP001165962">
    <property type="component" value="Unassembled WGS sequence"/>
</dbReference>
<name>A0ABX0JG76_9BACL</name>
<dbReference type="PROSITE" id="PS51198">
    <property type="entry name" value="UVRD_HELICASE_ATP_BIND"/>
    <property type="match status" value="1"/>
</dbReference>
<dbReference type="InterPro" id="IPR027785">
    <property type="entry name" value="UvrD-like_helicase_C"/>
</dbReference>
<accession>A0ABX0JG76</accession>
<evidence type="ECO:0000256" key="4">
    <source>
        <dbReference type="ARBA" id="ARBA00022840"/>
    </source>
</evidence>
<comment type="caution">
    <text evidence="7">The sequence shown here is derived from an EMBL/GenBank/DDBJ whole genome shotgun (WGS) entry which is preliminary data.</text>
</comment>
<reference evidence="7" key="1">
    <citation type="submission" date="2020-03" db="EMBL/GenBank/DDBJ databases">
        <title>Draft sequencing of Paenibacilllus sp. S3N08.</title>
        <authorList>
            <person name="Kim D.-U."/>
        </authorList>
    </citation>
    <scope>NUCLEOTIDE SEQUENCE</scope>
    <source>
        <strain evidence="7">S3N08</strain>
    </source>
</reference>
<sequence length="746" mass="86609">MKQQWLDEEQADLDRLTVQMELMVEQLDKVSFRPVNEVDARREISRKARLNAISDALPLPYIGRLEVVEGDDPVSYRIGKKGIDDDDFMPLIYDWRSPLGEAYYAFIGGGDGHVQVQTPEGIGDFWVRKKRTVHIRERWVLDVRELYSELYPLAEQSEEEAQDPILRMLLEQQGDDHQLREIIASIQKEQNDVIRLGITQPILVQGVAGSGKTSIALHRISFMLYHHQKQLDARNIVVLAPNRIFLNYMREIVKELDIQGIQQMTMSDLAMRLLPYVKEVRHAQYWLEKAMTDPDSESKWDEAIRYKTSMEFHNDVNQHLEQLSSAYLPVNFPKLKSFTDDLLDLSTVFTRIYEGYRHLPLNARREETIKSIHSWKELELTNQRKGMQARVTRFRQEWIVDVHDSLAVKGEAEAKLLELAAVKLDLQKRDWEQAIGEYVDGWRKLQIWDVYADLHRIETLLQLNSDMPETIAHGMEEEAGRVLKERGKLIAYEDIALLLLLEQKVNGLQAVRFDYMLIDEAQDYYPFLLRMLREMTKSMTMLGDVTQSICHWTGIKDWSVLDSVFDIPVHRIDLTVSYRSTIEIMQIANQILQRSQLGVSVIHPVKRHGPVPVFTRILSYEELLEQLALSVQHCLEQGYRRIAVVVHNLELCRAFHQEYTSVATREAQLVEDPEQELQEKVIFIPSVLVKGLEFDAVIIPSTYGTTIMDARLLFVSVTRAQQALHILYYDQPGPFLINDQFQLSTD</sequence>
<proteinExistence type="predicted"/>
<dbReference type="Pfam" id="PF00580">
    <property type="entry name" value="UvrD-helicase"/>
    <property type="match status" value="1"/>
</dbReference>
<evidence type="ECO:0000256" key="3">
    <source>
        <dbReference type="ARBA" id="ARBA00022806"/>
    </source>
</evidence>
<keyword evidence="3 5" id="KW-0347">Helicase</keyword>
<dbReference type="PANTHER" id="PTHR11070:SF17">
    <property type="entry name" value="DNA HELICASE IV"/>
    <property type="match status" value="1"/>
</dbReference>
<dbReference type="InterPro" id="IPR014016">
    <property type="entry name" value="UvrD-like_ATP-bd"/>
</dbReference>
<dbReference type="EMBL" id="JAAOIW010000018">
    <property type="protein sequence ID" value="NHN34375.1"/>
    <property type="molecule type" value="Genomic_DNA"/>
</dbReference>
<keyword evidence="4 5" id="KW-0067">ATP-binding</keyword>
<organism evidence="7 8">
    <name type="scientific">Paenibacillus agricola</name>
    <dbReference type="NCBI Taxonomy" id="2716264"/>
    <lineage>
        <taxon>Bacteria</taxon>
        <taxon>Bacillati</taxon>
        <taxon>Bacillota</taxon>
        <taxon>Bacilli</taxon>
        <taxon>Bacillales</taxon>
        <taxon>Paenibacillaceae</taxon>
        <taxon>Paenibacillus</taxon>
    </lineage>
</organism>
<keyword evidence="1 5" id="KW-0547">Nucleotide-binding</keyword>
<dbReference type="PANTHER" id="PTHR11070">
    <property type="entry name" value="UVRD / RECB / PCRA DNA HELICASE FAMILY MEMBER"/>
    <property type="match status" value="1"/>
</dbReference>
<feature type="domain" description="UvrD-like helicase ATP-binding" evidence="6">
    <location>
        <begin position="185"/>
        <end position="581"/>
    </location>
</feature>
<evidence type="ECO:0000313" key="8">
    <source>
        <dbReference type="Proteomes" id="UP001165962"/>
    </source>
</evidence>
<dbReference type="Gene3D" id="3.40.50.300">
    <property type="entry name" value="P-loop containing nucleotide triphosphate hydrolases"/>
    <property type="match status" value="3"/>
</dbReference>
<feature type="binding site" evidence="5">
    <location>
        <begin position="206"/>
        <end position="213"/>
    </location>
    <ligand>
        <name>ATP</name>
        <dbReference type="ChEBI" id="CHEBI:30616"/>
    </ligand>
</feature>
<dbReference type="RefSeq" id="WP_166155252.1">
    <property type="nucleotide sequence ID" value="NZ_JAAOIW010000018.1"/>
</dbReference>
<evidence type="ECO:0000256" key="1">
    <source>
        <dbReference type="ARBA" id="ARBA00022741"/>
    </source>
</evidence>